<dbReference type="InterPro" id="IPR013735">
    <property type="entry name" value="TF_NusA_N"/>
</dbReference>
<evidence type="ECO:0000256" key="1">
    <source>
        <dbReference type="ARBA" id="ARBA00022472"/>
    </source>
</evidence>
<evidence type="ECO:0000259" key="8">
    <source>
        <dbReference type="PROSITE" id="PS50126"/>
    </source>
</evidence>
<dbReference type="Gene3D" id="3.30.300.20">
    <property type="match status" value="2"/>
</dbReference>
<dbReference type="GO" id="GO:0003723">
    <property type="term" value="F:RNA binding"/>
    <property type="evidence" value="ECO:0007669"/>
    <property type="project" value="UniProtKB-UniRule"/>
</dbReference>
<dbReference type="InterPro" id="IPR012340">
    <property type="entry name" value="NA-bd_OB-fold"/>
</dbReference>
<dbReference type="SMART" id="SM00316">
    <property type="entry name" value="S1"/>
    <property type="match status" value="1"/>
</dbReference>
<dbReference type="CDD" id="cd04455">
    <property type="entry name" value="S1_NusA"/>
    <property type="match status" value="1"/>
</dbReference>
<protein>
    <recommendedName>
        <fullName evidence="7">Transcription termination/antitermination protein NusA</fullName>
    </recommendedName>
</protein>
<keyword evidence="10" id="KW-1185">Reference proteome</keyword>
<keyword evidence="3 7" id="KW-0889">Transcription antitermination</keyword>
<dbReference type="Pfam" id="PF14520">
    <property type="entry name" value="HHH_5"/>
    <property type="match status" value="1"/>
</dbReference>
<dbReference type="PANTHER" id="PTHR22648:SF0">
    <property type="entry name" value="TRANSCRIPTION TERMINATION_ANTITERMINATION PROTEIN NUSA"/>
    <property type="match status" value="1"/>
</dbReference>
<keyword evidence="6 7" id="KW-0804">Transcription</keyword>
<reference evidence="10" key="1">
    <citation type="submission" date="2015-08" db="EMBL/GenBank/DDBJ databases">
        <authorList>
            <person name="Babu N.S."/>
            <person name="Beckwith C.J."/>
            <person name="Beseler K.G."/>
            <person name="Brison A."/>
            <person name="Carone J.V."/>
            <person name="Caskin T.P."/>
            <person name="Diamond M."/>
            <person name="Durham M.E."/>
            <person name="Foxe J.M."/>
            <person name="Go M."/>
            <person name="Henderson B.A."/>
            <person name="Jones I.B."/>
            <person name="McGettigan J.A."/>
            <person name="Micheletti S.J."/>
            <person name="Nasrallah M.E."/>
            <person name="Ortiz D."/>
            <person name="Piller C.R."/>
            <person name="Privatt S.R."/>
            <person name="Schneider S.L."/>
            <person name="Sharp S."/>
            <person name="Smith T.C."/>
            <person name="Stanton J.D."/>
            <person name="Ullery H.E."/>
            <person name="Wilson R.J."/>
            <person name="Serrano M.G."/>
            <person name="Buck G."/>
            <person name="Lee V."/>
            <person name="Wang Y."/>
            <person name="Carvalho R."/>
            <person name="Voegtly L."/>
            <person name="Shi R."/>
            <person name="Duckworth R."/>
            <person name="Johnson A."/>
            <person name="Loviza R."/>
            <person name="Walstead R."/>
            <person name="Shah Z."/>
            <person name="Kiflezghi M."/>
            <person name="Wade K."/>
            <person name="Ball S.L."/>
            <person name="Bradley K.W."/>
            <person name="Asai D.J."/>
            <person name="Bowman C.A."/>
            <person name="Russell D.A."/>
            <person name="Pope W.H."/>
            <person name="Jacobs-Sera D."/>
            <person name="Hendrix R.W."/>
            <person name="Hatfull G.F."/>
        </authorList>
    </citation>
    <scope>NUCLEOTIDE SEQUENCE [LARGE SCALE GENOMIC DNA]</scope>
    <source>
        <strain evidence="10">JCM 19170</strain>
    </source>
</reference>
<dbReference type="PROSITE" id="PS50126">
    <property type="entry name" value="S1"/>
    <property type="match status" value="1"/>
</dbReference>
<dbReference type="Gene3D" id="1.10.150.20">
    <property type="entry name" value="5' to 3' exonuclease, C-terminal subdomain"/>
    <property type="match status" value="2"/>
</dbReference>
<keyword evidence="5 7" id="KW-0805">Transcription regulation</keyword>
<dbReference type="SUPFAM" id="SSF69705">
    <property type="entry name" value="Transcription factor NusA, N-terminal domain"/>
    <property type="match status" value="1"/>
</dbReference>
<dbReference type="InterPro" id="IPR030842">
    <property type="entry name" value="TF_NusA_bacterial"/>
</dbReference>
<dbReference type="InterPro" id="IPR003029">
    <property type="entry name" value="S1_domain"/>
</dbReference>
<dbReference type="GO" id="GO:0005829">
    <property type="term" value="C:cytosol"/>
    <property type="evidence" value="ECO:0007669"/>
    <property type="project" value="TreeGrafter"/>
</dbReference>
<dbReference type="SUPFAM" id="SSF47794">
    <property type="entry name" value="Rad51 N-terminal domain-like"/>
    <property type="match status" value="2"/>
</dbReference>
<dbReference type="InterPro" id="IPR010213">
    <property type="entry name" value="TF_NusA"/>
</dbReference>
<evidence type="ECO:0000256" key="7">
    <source>
        <dbReference type="HAMAP-Rule" id="MF_00945"/>
    </source>
</evidence>
<dbReference type="PANTHER" id="PTHR22648">
    <property type="entry name" value="TRANSCRIPTION TERMINATION FACTOR NUSA"/>
    <property type="match status" value="1"/>
</dbReference>
<dbReference type="HAMAP" id="MF_00945_B">
    <property type="entry name" value="NusA_B"/>
    <property type="match status" value="1"/>
</dbReference>
<evidence type="ECO:0000256" key="6">
    <source>
        <dbReference type="ARBA" id="ARBA00023163"/>
    </source>
</evidence>
<dbReference type="FunFam" id="3.30.300.20:FF:000002">
    <property type="entry name" value="Transcription termination/antitermination protein NusA"/>
    <property type="match status" value="1"/>
</dbReference>
<evidence type="ECO:0000256" key="2">
    <source>
        <dbReference type="ARBA" id="ARBA00022490"/>
    </source>
</evidence>
<comment type="subcellular location">
    <subcellularLocation>
        <location evidence="7">Cytoplasm</location>
    </subcellularLocation>
</comment>
<dbReference type="InterPro" id="IPR010995">
    <property type="entry name" value="DNA_repair_Rad51/TF_NusA_a-hlx"/>
</dbReference>
<comment type="subunit">
    <text evidence="7">Monomer. Binds directly to the core enzyme of the DNA-dependent RNA polymerase and to nascent RNA.</text>
</comment>
<comment type="similarity">
    <text evidence="7">Belongs to the NusA family.</text>
</comment>
<dbReference type="InterPro" id="IPR036555">
    <property type="entry name" value="NusA_N_sf"/>
</dbReference>
<dbReference type="Pfam" id="PF00575">
    <property type="entry name" value="S1"/>
    <property type="match status" value="1"/>
</dbReference>
<gene>
    <name evidence="7" type="primary">nusA</name>
    <name evidence="9" type="ORF">Ga0061068_10616</name>
</gene>
<proteinExistence type="inferred from homology"/>
<dbReference type="AlphaFoldDB" id="A0A0K6IVX6"/>
<keyword evidence="4 7" id="KW-0694">RNA-binding</keyword>
<evidence type="ECO:0000256" key="4">
    <source>
        <dbReference type="ARBA" id="ARBA00022884"/>
    </source>
</evidence>
<dbReference type="Pfam" id="PF13184">
    <property type="entry name" value="KH_NusA_1st"/>
    <property type="match status" value="1"/>
</dbReference>
<dbReference type="PROSITE" id="PS50084">
    <property type="entry name" value="KH_TYPE_1"/>
    <property type="match status" value="1"/>
</dbReference>
<dbReference type="FunFam" id="3.30.300.20:FF:000005">
    <property type="entry name" value="Transcription termination/antitermination protein NusA"/>
    <property type="match status" value="1"/>
</dbReference>
<dbReference type="Pfam" id="PF26594">
    <property type="entry name" value="KH_NusA_2nd"/>
    <property type="match status" value="1"/>
</dbReference>
<dbReference type="Gene3D" id="2.40.50.140">
    <property type="entry name" value="Nucleic acid-binding proteins"/>
    <property type="match status" value="1"/>
</dbReference>
<name>A0A0K6IVX6_9PROT</name>
<dbReference type="SUPFAM" id="SSF54814">
    <property type="entry name" value="Prokaryotic type KH domain (KH-domain type II)"/>
    <property type="match status" value="2"/>
</dbReference>
<dbReference type="InterPro" id="IPR009019">
    <property type="entry name" value="KH_sf_prok-type"/>
</dbReference>
<dbReference type="GO" id="GO:0031564">
    <property type="term" value="P:transcription antitermination"/>
    <property type="evidence" value="ECO:0007669"/>
    <property type="project" value="UniProtKB-UniRule"/>
</dbReference>
<dbReference type="Proteomes" id="UP000182108">
    <property type="component" value="Unassembled WGS sequence"/>
</dbReference>
<accession>A0A0K6IVX6</accession>
<sequence length="490" mass="54650">MSRELLLLVDALAHEKNVSKDVVFAALEAALASATKKHLHEDADVRVEIDRSTGTYRAWRRWLVLPDAEVTNDEREMGLIDARELDPDIRVGDYLEEEIPVQDLGRIGAQTAKQIVLQKIRDAEREQILEEFLSRNETLVSGTIKRMERGNAIVEIGRLEALLPREQMIPREALRVGDRIKAVVIRVDRSGRGPQLILSRTSPELVVKLFELEVPEIEEGLIEIKGCARDPGLRSKIAVHSKDPRLDPVGTCVGMRGSRVMAVRNEIAQEQIDIIVWSPDPAQYVIAALQPAEVLSIVVDEEKHAMDVVVDEANLAIAIGRGGQNVRLASELTGWTINLMSQAESQQKQEEERQALRALFMEKLDVDEELADLLIDEGFSSLEEIAYVPLSEMLAIEGLDEETVQALRERARTALLSEAIAIEEALEKVEPALLALEGMDKDLAVKLARQGITRLDDLAELATDELAELTGIDHERAADLITKARAHWFE</sequence>
<dbReference type="GO" id="GO:0003700">
    <property type="term" value="F:DNA-binding transcription factor activity"/>
    <property type="evidence" value="ECO:0007669"/>
    <property type="project" value="InterPro"/>
</dbReference>
<dbReference type="InterPro" id="IPR025249">
    <property type="entry name" value="TF_NusA_KH_1st"/>
</dbReference>
<dbReference type="CDD" id="cd22529">
    <property type="entry name" value="KH-II_NusA_rpt2"/>
    <property type="match status" value="1"/>
</dbReference>
<organism evidence="9 10">
    <name type="scientific">Tepidiphilus thermophilus</name>
    <dbReference type="NCBI Taxonomy" id="876478"/>
    <lineage>
        <taxon>Bacteria</taxon>
        <taxon>Pseudomonadati</taxon>
        <taxon>Pseudomonadota</taxon>
        <taxon>Hydrogenophilia</taxon>
        <taxon>Hydrogenophilales</taxon>
        <taxon>Hydrogenophilaceae</taxon>
        <taxon>Tepidiphilus</taxon>
    </lineage>
</organism>
<dbReference type="Gene3D" id="3.30.1480.10">
    <property type="entry name" value="NusA, N-terminal domain"/>
    <property type="match status" value="1"/>
</dbReference>
<dbReference type="GO" id="GO:0000166">
    <property type="term" value="F:nucleotide binding"/>
    <property type="evidence" value="ECO:0007669"/>
    <property type="project" value="InterPro"/>
</dbReference>
<dbReference type="InterPro" id="IPR015946">
    <property type="entry name" value="KH_dom-like_a/b"/>
</dbReference>
<dbReference type="NCBIfam" id="TIGR01953">
    <property type="entry name" value="NusA"/>
    <property type="match status" value="1"/>
</dbReference>
<keyword evidence="2 7" id="KW-0963">Cytoplasm</keyword>
<dbReference type="OrthoDB" id="5288169at2"/>
<evidence type="ECO:0000313" key="10">
    <source>
        <dbReference type="Proteomes" id="UP000182108"/>
    </source>
</evidence>
<comment type="function">
    <text evidence="7">Participates in both transcription termination and antitermination.</text>
</comment>
<dbReference type="NCBIfam" id="TIGR01954">
    <property type="entry name" value="nusA_Cterm_rpt"/>
    <property type="match status" value="2"/>
</dbReference>
<dbReference type="RefSeq" id="WP_055423565.1">
    <property type="nucleotide sequence ID" value="NZ_CYHH01000006.1"/>
</dbReference>
<dbReference type="InterPro" id="IPR058582">
    <property type="entry name" value="KH_NusA_2nd"/>
</dbReference>
<dbReference type="InterPro" id="IPR010214">
    <property type="entry name" value="Tscrpt_termin_fac_NusA_C_rpt"/>
</dbReference>
<dbReference type="Pfam" id="PF08529">
    <property type="entry name" value="NusA_N"/>
    <property type="match status" value="1"/>
</dbReference>
<dbReference type="GO" id="GO:0006353">
    <property type="term" value="P:DNA-templated transcription termination"/>
    <property type="evidence" value="ECO:0007669"/>
    <property type="project" value="UniProtKB-UniRule"/>
</dbReference>
<dbReference type="EMBL" id="CYHH01000006">
    <property type="protein sequence ID" value="CUB07271.1"/>
    <property type="molecule type" value="Genomic_DNA"/>
</dbReference>
<dbReference type="CDD" id="cd02134">
    <property type="entry name" value="KH-II_NusA_rpt1"/>
    <property type="match status" value="1"/>
</dbReference>
<feature type="domain" description="S1 motif" evidence="8">
    <location>
        <begin position="137"/>
        <end position="201"/>
    </location>
</feature>
<evidence type="ECO:0000256" key="5">
    <source>
        <dbReference type="ARBA" id="ARBA00023015"/>
    </source>
</evidence>
<evidence type="ECO:0000313" key="9">
    <source>
        <dbReference type="EMBL" id="CUB07271.1"/>
    </source>
</evidence>
<evidence type="ECO:0000256" key="3">
    <source>
        <dbReference type="ARBA" id="ARBA00022814"/>
    </source>
</evidence>
<dbReference type="SUPFAM" id="SSF50249">
    <property type="entry name" value="Nucleic acid-binding proteins"/>
    <property type="match status" value="1"/>
</dbReference>
<keyword evidence="1 7" id="KW-0806">Transcription termination</keyword>